<protein>
    <submittedName>
        <fullName evidence="1">Uncharacterized protein</fullName>
    </submittedName>
</protein>
<name>A0A427KGQ3_ENTCL</name>
<dbReference type="EMBL" id="RHWT01000035">
    <property type="protein sequence ID" value="RSB28232.1"/>
    <property type="molecule type" value="Genomic_DNA"/>
</dbReference>
<dbReference type="AlphaFoldDB" id="A0A427KGQ3"/>
<gene>
    <name evidence="1" type="ORF">EGK68_20445</name>
</gene>
<accession>A0A427KGQ3</accession>
<sequence>MSLEYLDVRKVVKCAEHKAVLDEKSKKLKKNVIDSCAAKPFTTGSFIFNENSNNQLTLTLPTFDQTLLFKERLVVINDVPLLKYTAIDPTEEHDREVISLYLAKNGLVYIGEYKPNPSYEYEDDSLFLDILESTLQALKSVGKISY</sequence>
<dbReference type="RefSeq" id="WP_125366123.1">
    <property type="nucleotide sequence ID" value="NZ_RHWT01000035.1"/>
</dbReference>
<dbReference type="Proteomes" id="UP000275321">
    <property type="component" value="Unassembled WGS sequence"/>
</dbReference>
<reference evidence="1 2" key="1">
    <citation type="submission" date="2018-10" db="EMBL/GenBank/DDBJ databases">
        <title>Transmission dynamics of multidrug resistant bacteria on intensive care unit surfaces.</title>
        <authorList>
            <person name="D'Souza A.W."/>
            <person name="Potter R.F."/>
            <person name="Wallace M."/>
            <person name="Shupe A."/>
            <person name="Patel S."/>
            <person name="Sun S."/>
            <person name="Gul D."/>
            <person name="Kwon J.H."/>
            <person name="Andleeb S."/>
            <person name="Burnham C.-A.D."/>
            <person name="Dantas G."/>
        </authorList>
    </citation>
    <scope>NUCLEOTIDE SEQUENCE [LARGE SCALE GENOMIC DNA]</scope>
    <source>
        <strain evidence="1 2">EC_073</strain>
    </source>
</reference>
<evidence type="ECO:0000313" key="2">
    <source>
        <dbReference type="Proteomes" id="UP000275321"/>
    </source>
</evidence>
<organism evidence="1 2">
    <name type="scientific">Enterobacter cloacae</name>
    <dbReference type="NCBI Taxonomy" id="550"/>
    <lineage>
        <taxon>Bacteria</taxon>
        <taxon>Pseudomonadati</taxon>
        <taxon>Pseudomonadota</taxon>
        <taxon>Gammaproteobacteria</taxon>
        <taxon>Enterobacterales</taxon>
        <taxon>Enterobacteriaceae</taxon>
        <taxon>Enterobacter</taxon>
        <taxon>Enterobacter cloacae complex</taxon>
    </lineage>
</organism>
<evidence type="ECO:0000313" key="1">
    <source>
        <dbReference type="EMBL" id="RSB28232.1"/>
    </source>
</evidence>
<proteinExistence type="predicted"/>
<comment type="caution">
    <text evidence="1">The sequence shown here is derived from an EMBL/GenBank/DDBJ whole genome shotgun (WGS) entry which is preliminary data.</text>
</comment>